<dbReference type="Pfam" id="PF01042">
    <property type="entry name" value="Ribonuc_L-PSP"/>
    <property type="match status" value="1"/>
</dbReference>
<dbReference type="PANTHER" id="PTHR11803:SF39">
    <property type="entry name" value="2-IMINOBUTANOATE_2-IMINOPROPANOATE DEAMINASE"/>
    <property type="match status" value="1"/>
</dbReference>
<dbReference type="SUPFAM" id="SSF55298">
    <property type="entry name" value="YjgF-like"/>
    <property type="match status" value="1"/>
</dbReference>
<evidence type="ECO:0000313" key="1">
    <source>
        <dbReference type="EMBL" id="MXP63133.1"/>
    </source>
</evidence>
<accession>A0A845B681</accession>
<dbReference type="Gene3D" id="3.30.1330.40">
    <property type="entry name" value="RutC-like"/>
    <property type="match status" value="1"/>
</dbReference>
<comment type="caution">
    <text evidence="1">The sequence shown here is derived from an EMBL/GenBank/DDBJ whole genome shotgun (WGS) entry which is preliminary data.</text>
</comment>
<dbReference type="PANTHER" id="PTHR11803">
    <property type="entry name" value="2-IMINOBUTANOATE/2-IMINOPROPANOATE DEAMINASE RIDA"/>
    <property type="match status" value="1"/>
</dbReference>
<protein>
    <submittedName>
        <fullName evidence="1">RidA family protein</fullName>
    </submittedName>
</protein>
<dbReference type="AlphaFoldDB" id="A0A845B681"/>
<dbReference type="EMBL" id="SNVJ01000005">
    <property type="protein sequence ID" value="MXP63133.1"/>
    <property type="molecule type" value="Genomic_DNA"/>
</dbReference>
<organism evidence="1 2">
    <name type="scientific">Teichococcus coralli</name>
    <dbReference type="NCBI Taxonomy" id="2545983"/>
    <lineage>
        <taxon>Bacteria</taxon>
        <taxon>Pseudomonadati</taxon>
        <taxon>Pseudomonadota</taxon>
        <taxon>Alphaproteobacteria</taxon>
        <taxon>Acetobacterales</taxon>
        <taxon>Roseomonadaceae</taxon>
        <taxon>Roseomonas</taxon>
    </lineage>
</organism>
<dbReference type="OrthoDB" id="9808943at2"/>
<dbReference type="Proteomes" id="UP000460715">
    <property type="component" value="Unassembled WGS sequence"/>
</dbReference>
<name>A0A845B681_9PROT</name>
<gene>
    <name evidence="1" type="ORF">E0493_07165</name>
</gene>
<dbReference type="InterPro" id="IPR035959">
    <property type="entry name" value="RutC-like_sf"/>
</dbReference>
<dbReference type="GO" id="GO:0005829">
    <property type="term" value="C:cytosol"/>
    <property type="evidence" value="ECO:0007669"/>
    <property type="project" value="TreeGrafter"/>
</dbReference>
<keyword evidence="2" id="KW-1185">Reference proteome</keyword>
<dbReference type="CDD" id="cd00448">
    <property type="entry name" value="YjgF_YER057c_UK114_family"/>
    <property type="match status" value="1"/>
</dbReference>
<evidence type="ECO:0000313" key="2">
    <source>
        <dbReference type="Proteomes" id="UP000460715"/>
    </source>
</evidence>
<dbReference type="GO" id="GO:0019239">
    <property type="term" value="F:deaminase activity"/>
    <property type="evidence" value="ECO:0007669"/>
    <property type="project" value="TreeGrafter"/>
</dbReference>
<dbReference type="RefSeq" id="WP_160936264.1">
    <property type="nucleotide sequence ID" value="NZ_SNVJ01000005.1"/>
</dbReference>
<dbReference type="InterPro" id="IPR006175">
    <property type="entry name" value="YjgF/YER057c/UK114"/>
</dbReference>
<sequence length="127" mass="13651">MRALTHIPPPAGLRTPPLSYAVRTGDLLYVSGIGPLNADNSVPDGFEAQMQLVLATLDKVLAQAGADRSRLVKVNVLLTREEDVKEMNRLYAAWYGPGPYPARTTAVVKALPLPEFLLEIEGVAALG</sequence>
<proteinExistence type="predicted"/>
<reference evidence="1 2" key="1">
    <citation type="submission" date="2019-03" db="EMBL/GenBank/DDBJ databases">
        <title>Roseomonas sp. a novel Roseomonas species isolated from Sea whip Gorgonian.</title>
        <authorList>
            <person name="Li F."/>
            <person name="Pan X."/>
            <person name="Huang S."/>
            <person name="Li Z."/>
            <person name="Meng B."/>
        </authorList>
    </citation>
    <scope>NUCLEOTIDE SEQUENCE [LARGE SCALE GENOMIC DNA]</scope>
    <source>
        <strain evidence="1 2">M0104</strain>
    </source>
</reference>